<dbReference type="EMBL" id="BJUM01000012">
    <property type="protein sequence ID" value="GEK54676.1"/>
    <property type="molecule type" value="Genomic_DNA"/>
</dbReference>
<accession>A0A510XUF9</accession>
<evidence type="ECO:0000313" key="2">
    <source>
        <dbReference type="EMBL" id="GEK54676.1"/>
    </source>
</evidence>
<keyword evidence="3" id="KW-1185">Reference proteome</keyword>
<evidence type="ECO:0000259" key="1">
    <source>
        <dbReference type="PROSITE" id="PS51352"/>
    </source>
</evidence>
<name>A0A510XUF9_9GAMM</name>
<proteinExistence type="predicted"/>
<dbReference type="Gene3D" id="3.40.30.10">
    <property type="entry name" value="Glutaredoxin"/>
    <property type="match status" value="1"/>
</dbReference>
<dbReference type="InterPro" id="IPR036249">
    <property type="entry name" value="Thioredoxin-like_sf"/>
</dbReference>
<evidence type="ECO:0000313" key="3">
    <source>
        <dbReference type="Proteomes" id="UP000321419"/>
    </source>
</evidence>
<feature type="domain" description="Thioredoxin" evidence="1">
    <location>
        <begin position="32"/>
        <end position="175"/>
    </location>
</feature>
<sequence>MCKLLVIFSIVSLITHFKSYLNPMFKQLVLLCALSMPLVSIAATAPFSGKISTQALLSDYDKFNKQYNAFTPTEEDIALMQKLEGKELIVLFGTWCHDSQREVPKLIKLLDESKVTLASIDYVAVGYNKRDDAGVAQAHDLQYTPTFIVKDDGKELVRVIEKPKGTLAQDLTKGL</sequence>
<dbReference type="Proteomes" id="UP000321419">
    <property type="component" value="Unassembled WGS sequence"/>
</dbReference>
<protein>
    <recommendedName>
        <fullName evidence="1">Thioredoxin domain-containing protein</fullName>
    </recommendedName>
</protein>
<dbReference type="AlphaFoldDB" id="A0A510XUF9"/>
<dbReference type="PROSITE" id="PS51352">
    <property type="entry name" value="THIOREDOXIN_2"/>
    <property type="match status" value="1"/>
</dbReference>
<gene>
    <name evidence="2" type="ORF">PES01_15210</name>
</gene>
<reference evidence="2 3" key="1">
    <citation type="submission" date="2019-07" db="EMBL/GenBank/DDBJ databases">
        <title>Whole genome shotgun sequence of Pseudoalteromonas espejiana NBRC 102222.</title>
        <authorList>
            <person name="Hosoyama A."/>
            <person name="Uohara A."/>
            <person name="Ohji S."/>
            <person name="Ichikawa N."/>
        </authorList>
    </citation>
    <scope>NUCLEOTIDE SEQUENCE [LARGE SCALE GENOMIC DNA]</scope>
    <source>
        <strain evidence="2 3">NBRC 102222</strain>
    </source>
</reference>
<comment type="caution">
    <text evidence="2">The sequence shown here is derived from an EMBL/GenBank/DDBJ whole genome shotgun (WGS) entry which is preliminary data.</text>
</comment>
<dbReference type="CDD" id="cd02947">
    <property type="entry name" value="TRX_family"/>
    <property type="match status" value="1"/>
</dbReference>
<dbReference type="InterPro" id="IPR013766">
    <property type="entry name" value="Thioredoxin_domain"/>
</dbReference>
<dbReference type="SUPFAM" id="SSF52833">
    <property type="entry name" value="Thioredoxin-like"/>
    <property type="match status" value="1"/>
</dbReference>
<organism evidence="2 3">
    <name type="scientific">Pseudoalteromonas espejiana</name>
    <dbReference type="NCBI Taxonomy" id="28107"/>
    <lineage>
        <taxon>Bacteria</taxon>
        <taxon>Pseudomonadati</taxon>
        <taxon>Pseudomonadota</taxon>
        <taxon>Gammaproteobacteria</taxon>
        <taxon>Alteromonadales</taxon>
        <taxon>Pseudoalteromonadaceae</taxon>
        <taxon>Pseudoalteromonas</taxon>
    </lineage>
</organism>